<dbReference type="PANTHER" id="PTHR47197:SF3">
    <property type="entry name" value="DIHYDRO-HEME D1 DEHYDROGENASE"/>
    <property type="match status" value="1"/>
</dbReference>
<dbReference type="EMBL" id="LLZU01000010">
    <property type="protein sequence ID" value="KRV49832.1"/>
    <property type="molecule type" value="Genomic_DNA"/>
</dbReference>
<name>A0A0T6LV04_WENVI</name>
<reference evidence="3 4" key="1">
    <citation type="submission" date="2015-10" db="EMBL/GenBank/DDBJ databases">
        <title>Draft genome sequence of pyrrolomycin-producing Streptomyces vitaminophilus.</title>
        <authorList>
            <person name="Graham D.E."/>
            <person name="Mahan K.M."/>
            <person name="Klingeman D.M."/>
            <person name="Hettich R.L."/>
            <person name="Parry R.J."/>
        </authorList>
    </citation>
    <scope>NUCLEOTIDE SEQUENCE [LARGE SCALE GENOMIC DNA]</scope>
    <source>
        <strain evidence="3 4">ATCC 31673</strain>
    </source>
</reference>
<dbReference type="Proteomes" id="UP000050867">
    <property type="component" value="Unassembled WGS sequence"/>
</dbReference>
<dbReference type="Gene3D" id="2.130.10.10">
    <property type="entry name" value="YVTN repeat-like/Quinoprotein amine dehydrogenase"/>
    <property type="match status" value="2"/>
</dbReference>
<keyword evidence="2" id="KW-0732">Signal</keyword>
<dbReference type="STRING" id="76728.AQ490_19295"/>
<comment type="caution">
    <text evidence="3">The sequence shown here is derived from an EMBL/GenBank/DDBJ whole genome shotgun (WGS) entry which is preliminary data.</text>
</comment>
<accession>A0A0T6LV04</accession>
<evidence type="ECO:0000256" key="1">
    <source>
        <dbReference type="SAM" id="MobiDB-lite"/>
    </source>
</evidence>
<dbReference type="RefSeq" id="WP_026220725.1">
    <property type="nucleotide sequence ID" value="NZ_LLZU01000010.1"/>
</dbReference>
<evidence type="ECO:0000256" key="2">
    <source>
        <dbReference type="SAM" id="SignalP"/>
    </source>
</evidence>
<dbReference type="PANTHER" id="PTHR47197">
    <property type="entry name" value="PROTEIN NIRF"/>
    <property type="match status" value="1"/>
</dbReference>
<dbReference type="SUPFAM" id="SSF50974">
    <property type="entry name" value="Nitrous oxide reductase, N-terminal domain"/>
    <property type="match status" value="1"/>
</dbReference>
<feature type="region of interest" description="Disordered" evidence="1">
    <location>
        <begin position="374"/>
        <end position="395"/>
    </location>
</feature>
<sequence>MRVRRISTATALAVLFSSVALFGAGTAAADSSRSLPITSSGDIVVDKVHQRIFISDPQSGKIVATDYTGTVVGTVPDLPGVTGLQLAPDYATLYAAVPGASAITAFDTASLTESGRYATGEGTTPRHLALAGQKLWFGYGSGSDGDLGSLDLSGAEPVVTLGQEGDVEFTRAPRLAATPGAPGTLATATDQSSLAVYDVAGDRAGLTARSQTTSTSSIDDLALTPDGTRLVTANRSGTQHRVWQTTDLSEQPAYATAYYPNAVAIAEDGTVAAGSESWSEPDIQIFQPGATTPLRNYMFSSTSGSENLGTAGLAWEPDGTRLFAVSNNGGTHTLRVLSAPRKSVTKITVNAPSTATRAKPLTVSGTVSASLPLPAGTPLTVTRTDMESPTGKSLGTKTLNADGTFSFSDTPPSGGTVTYKVSYAGSATHTPTYASDSVLVSRTATTLTLNNNKKVYAWGSEVKFTAHLGATYKNRTVSIYADPEGLYAPKRLVRTAVVNSEGNISATITLTRDTTVSATFAGDSRTLGRTASSWVGTRVRVATSLSGSYKTAKIGSLYYQYFKTTATPVHKTSMSAYEYRRYRITIQVYANGAWHYNDVDNDYFPVGTPGVQLVGFNEPGYRFRIRSSYIPGTSASGDSVNTITHSSWRYFTFVR</sequence>
<gene>
    <name evidence="3" type="ORF">AQ490_19295</name>
</gene>
<dbReference type="InterPro" id="IPR015943">
    <property type="entry name" value="WD40/YVTN_repeat-like_dom_sf"/>
</dbReference>
<protein>
    <submittedName>
        <fullName evidence="3">Uncharacterized protein</fullName>
    </submittedName>
</protein>
<evidence type="ECO:0000313" key="3">
    <source>
        <dbReference type="EMBL" id="KRV49832.1"/>
    </source>
</evidence>
<proteinExistence type="predicted"/>
<dbReference type="OrthoDB" id="4332189at2"/>
<evidence type="ECO:0000313" key="4">
    <source>
        <dbReference type="Proteomes" id="UP000050867"/>
    </source>
</evidence>
<dbReference type="AlphaFoldDB" id="A0A0T6LV04"/>
<keyword evidence="4" id="KW-1185">Reference proteome</keyword>
<dbReference type="InterPro" id="IPR051200">
    <property type="entry name" value="Host-pathogen_enzymatic-act"/>
</dbReference>
<feature type="chain" id="PRO_5006670750" evidence="2">
    <location>
        <begin position="30"/>
        <end position="655"/>
    </location>
</feature>
<feature type="signal peptide" evidence="2">
    <location>
        <begin position="1"/>
        <end position="29"/>
    </location>
</feature>
<dbReference type="InterPro" id="IPR011045">
    <property type="entry name" value="N2O_reductase_N"/>
</dbReference>
<dbReference type="eggNOG" id="COG3391">
    <property type="taxonomic scope" value="Bacteria"/>
</dbReference>
<organism evidence="3 4">
    <name type="scientific">Wenjunlia vitaminophila</name>
    <name type="common">Streptomyces vitaminophilus</name>
    <dbReference type="NCBI Taxonomy" id="76728"/>
    <lineage>
        <taxon>Bacteria</taxon>
        <taxon>Bacillati</taxon>
        <taxon>Actinomycetota</taxon>
        <taxon>Actinomycetes</taxon>
        <taxon>Kitasatosporales</taxon>
        <taxon>Streptomycetaceae</taxon>
        <taxon>Wenjunlia</taxon>
    </lineage>
</organism>